<reference evidence="1 2" key="1">
    <citation type="journal article" date="2016" name="Nat. Commun.">
        <title>Thousands of microbial genomes shed light on interconnected biogeochemical processes in an aquifer system.</title>
        <authorList>
            <person name="Anantharaman K."/>
            <person name="Brown C.T."/>
            <person name="Hug L.A."/>
            <person name="Sharon I."/>
            <person name="Castelle C.J."/>
            <person name="Probst A.J."/>
            <person name="Thomas B.C."/>
            <person name="Singh A."/>
            <person name="Wilkins M.J."/>
            <person name="Karaoz U."/>
            <person name="Brodie E.L."/>
            <person name="Williams K.H."/>
            <person name="Hubbard S.S."/>
            <person name="Banfield J.F."/>
        </authorList>
    </citation>
    <scope>NUCLEOTIDE SEQUENCE [LARGE SCALE GENOMIC DNA]</scope>
</reference>
<proteinExistence type="predicted"/>
<gene>
    <name evidence="1" type="ORF">A3K01_01665</name>
</gene>
<sequence>MKRSVVPIVVFMVLLATFWSYPVSGGNVQPDHLSDLSSDEADVNSFDSVWTKDQTETFVNTAVYPILRDPGYYPGSDFKMDTFAILMGCTGGCAEWIAHVVEVDSITPDYMCKWLYKYAVSQDYGRHKSVKGKAVEVVSREDYLLYLESFLGTGAKPDCPQFLVAKPDQPQLPVMGIGKVRDVMGFLRIGVLGDTKFSWEIDYYNNNDRYVCGSSYSMNDMYCTGGGCPSFACTKAGYIATRYGDGWTCCQVPGTNKYCQSAYVYQTTWGTCEYRSDGD</sequence>
<dbReference type="Proteomes" id="UP000177845">
    <property type="component" value="Unassembled WGS sequence"/>
</dbReference>
<evidence type="ECO:0000313" key="2">
    <source>
        <dbReference type="Proteomes" id="UP000177845"/>
    </source>
</evidence>
<organism evidence="1 2">
    <name type="scientific">candidate division WWE3 bacterium RIFOXYD1_FULL_43_17</name>
    <dbReference type="NCBI Taxonomy" id="1802652"/>
    <lineage>
        <taxon>Bacteria</taxon>
        <taxon>Katanobacteria</taxon>
    </lineage>
</organism>
<dbReference type="EMBL" id="MEWJ01000018">
    <property type="protein sequence ID" value="OGC80297.1"/>
    <property type="molecule type" value="Genomic_DNA"/>
</dbReference>
<accession>A0A1F4XF32</accession>
<comment type="caution">
    <text evidence="1">The sequence shown here is derived from an EMBL/GenBank/DDBJ whole genome shotgun (WGS) entry which is preliminary data.</text>
</comment>
<dbReference type="AlphaFoldDB" id="A0A1F4XF32"/>
<evidence type="ECO:0000313" key="1">
    <source>
        <dbReference type="EMBL" id="OGC80297.1"/>
    </source>
</evidence>
<name>A0A1F4XF32_UNCKA</name>
<protein>
    <submittedName>
        <fullName evidence="1">Uncharacterized protein</fullName>
    </submittedName>
</protein>